<keyword evidence="2" id="KW-0479">Metal-binding</keyword>
<sequence>MTVLSVRQLMREAKARKEGDAAEVKSAVSSRRRSSLLDRQLIRRGLLGPRDTIERFKVHGCPSSVYVIDDVVLAEVAVELATAIRELPHYEQLRGARRTLPASTRVWEEGLVWLNHALVNDYERGCGGIMPHEDGPAYFPVVLIVCLGSATVMQFGKSFEEGEAYHDYLHSIPFTDTPVEEKSTEGRDLGESVLADGILHRGERLSITLRRALVPFEQLARPPEMNYRDFVARLRSALNSTRSETGKADEAVGGLLGDCTTRSSSSVFLSSAGAEAGIQMGDLLVSQDGCVLLSMKYEEVLQAVKECASAVHSGRADAREFLTRDDYTLRLKRCSHMTLAKNREGAEGEAVLGLFRNEIGCEPVELQERTSWDLIVYEKTFHSVDLEEHGPHDFKEVARIPLGYTNKSNVK</sequence>
<comment type="caution">
    <text evidence="6">The sequence shown here is derived from an EMBL/GenBank/DDBJ whole genome shotgun (WGS) entry which is preliminary data.</text>
</comment>
<dbReference type="AlphaFoldDB" id="A0A7J6P7D5"/>
<dbReference type="SUPFAM" id="SSF51197">
    <property type="entry name" value="Clavaminate synthase-like"/>
    <property type="match status" value="1"/>
</dbReference>
<comment type="similarity">
    <text evidence="1">Belongs to the alkB family.</text>
</comment>
<name>A0A7J6P7D5_PEROL</name>
<organism evidence="6 7">
    <name type="scientific">Perkinsus olseni</name>
    <name type="common">Perkinsus atlanticus</name>
    <dbReference type="NCBI Taxonomy" id="32597"/>
    <lineage>
        <taxon>Eukaryota</taxon>
        <taxon>Sar</taxon>
        <taxon>Alveolata</taxon>
        <taxon>Perkinsozoa</taxon>
        <taxon>Perkinsea</taxon>
        <taxon>Perkinsida</taxon>
        <taxon>Perkinsidae</taxon>
        <taxon>Perkinsus</taxon>
    </lineage>
</organism>
<keyword evidence="5" id="KW-0408">Iron</keyword>
<evidence type="ECO:0000256" key="4">
    <source>
        <dbReference type="ARBA" id="ARBA00023002"/>
    </source>
</evidence>
<gene>
    <name evidence="6" type="primary">ALKBH6</name>
    <name evidence="6" type="ORF">FOZ60_015116</name>
</gene>
<dbReference type="InterPro" id="IPR032862">
    <property type="entry name" value="ALKBH6"/>
</dbReference>
<evidence type="ECO:0000256" key="3">
    <source>
        <dbReference type="ARBA" id="ARBA00022964"/>
    </source>
</evidence>
<proteinExistence type="inferred from homology"/>
<reference evidence="6 7" key="1">
    <citation type="submission" date="2020-04" db="EMBL/GenBank/DDBJ databases">
        <title>Perkinsus olseni comparative genomics.</title>
        <authorList>
            <person name="Bogema D.R."/>
        </authorList>
    </citation>
    <scope>NUCLEOTIDE SEQUENCE [LARGE SCALE GENOMIC DNA]</scope>
    <source>
        <strain evidence="6">00978-12</strain>
    </source>
</reference>
<dbReference type="PANTHER" id="PTHR46030">
    <property type="entry name" value="ALPHA-KETOGLUTARATE-DEPENDENT DIOXYGENASE ALKB HOMOLOG 6"/>
    <property type="match status" value="1"/>
</dbReference>
<evidence type="ECO:0000313" key="7">
    <source>
        <dbReference type="Proteomes" id="UP000541610"/>
    </source>
</evidence>
<keyword evidence="3 6" id="KW-0223">Dioxygenase</keyword>
<dbReference type="OrthoDB" id="449561at2759"/>
<evidence type="ECO:0000256" key="2">
    <source>
        <dbReference type="ARBA" id="ARBA00022723"/>
    </source>
</evidence>
<dbReference type="GO" id="GO:0046872">
    <property type="term" value="F:metal ion binding"/>
    <property type="evidence" value="ECO:0007669"/>
    <property type="project" value="UniProtKB-KW"/>
</dbReference>
<evidence type="ECO:0000313" key="6">
    <source>
        <dbReference type="EMBL" id="KAF4691656.1"/>
    </source>
</evidence>
<evidence type="ECO:0000256" key="5">
    <source>
        <dbReference type="ARBA" id="ARBA00023004"/>
    </source>
</evidence>
<protein>
    <submittedName>
        <fullName evidence="6">Alpha-ketoglutarate-dependent dioxygenase alkB 6</fullName>
    </submittedName>
</protein>
<keyword evidence="4" id="KW-0560">Oxidoreductase</keyword>
<dbReference type="EMBL" id="JABANP010000074">
    <property type="protein sequence ID" value="KAF4691656.1"/>
    <property type="molecule type" value="Genomic_DNA"/>
</dbReference>
<evidence type="ECO:0000256" key="1">
    <source>
        <dbReference type="ARBA" id="ARBA00007879"/>
    </source>
</evidence>
<dbReference type="InterPro" id="IPR037151">
    <property type="entry name" value="AlkB-like_sf"/>
</dbReference>
<dbReference type="Proteomes" id="UP000541610">
    <property type="component" value="Unassembled WGS sequence"/>
</dbReference>
<dbReference type="GO" id="GO:0005634">
    <property type="term" value="C:nucleus"/>
    <property type="evidence" value="ECO:0007669"/>
    <property type="project" value="TreeGrafter"/>
</dbReference>
<dbReference type="Gene3D" id="2.60.120.590">
    <property type="entry name" value="Alpha-ketoglutarate-dependent dioxygenase AlkB-like"/>
    <property type="match status" value="1"/>
</dbReference>
<accession>A0A7J6P7D5</accession>
<dbReference type="GO" id="GO:0051213">
    <property type="term" value="F:dioxygenase activity"/>
    <property type="evidence" value="ECO:0007669"/>
    <property type="project" value="UniProtKB-KW"/>
</dbReference>
<dbReference type="PANTHER" id="PTHR46030:SF1">
    <property type="entry name" value="ALPHA-KETOGLUTARATE-DEPENDENT DIOXYGENASE ALKB HOMOLOG 6"/>
    <property type="match status" value="1"/>
</dbReference>